<protein>
    <submittedName>
        <fullName evidence="1">Uncharacterized protein</fullName>
    </submittedName>
</protein>
<reference evidence="1" key="1">
    <citation type="submission" date="2014-09" db="EMBL/GenBank/DDBJ databases">
        <authorList>
            <person name="Magalhaes I.L.F."/>
            <person name="Oliveira U."/>
            <person name="Santos F.R."/>
            <person name="Vidigal T.H.D.A."/>
            <person name="Brescovit A.D."/>
            <person name="Santos A.J."/>
        </authorList>
    </citation>
    <scope>NUCLEOTIDE SEQUENCE</scope>
    <source>
        <tissue evidence="1">Shoot tissue taken approximately 20 cm above the soil surface</tissue>
    </source>
</reference>
<name>A0A0A9CFD0_ARUDO</name>
<dbReference type="AlphaFoldDB" id="A0A0A9CFD0"/>
<accession>A0A0A9CFD0</accession>
<evidence type="ECO:0000313" key="1">
    <source>
        <dbReference type="EMBL" id="JAD70212.1"/>
    </source>
</evidence>
<proteinExistence type="predicted"/>
<reference evidence="1" key="2">
    <citation type="journal article" date="2015" name="Data Brief">
        <title>Shoot transcriptome of the giant reed, Arundo donax.</title>
        <authorList>
            <person name="Barrero R.A."/>
            <person name="Guerrero F.D."/>
            <person name="Moolhuijzen P."/>
            <person name="Goolsby J.A."/>
            <person name="Tidwell J."/>
            <person name="Bellgard S.E."/>
            <person name="Bellgard M.I."/>
        </authorList>
    </citation>
    <scope>NUCLEOTIDE SEQUENCE</scope>
    <source>
        <tissue evidence="1">Shoot tissue taken approximately 20 cm above the soil surface</tissue>
    </source>
</reference>
<dbReference type="EMBL" id="GBRH01227683">
    <property type="protein sequence ID" value="JAD70212.1"/>
    <property type="molecule type" value="Transcribed_RNA"/>
</dbReference>
<organism evidence="1">
    <name type="scientific">Arundo donax</name>
    <name type="common">Giant reed</name>
    <name type="synonym">Donax arundinaceus</name>
    <dbReference type="NCBI Taxonomy" id="35708"/>
    <lineage>
        <taxon>Eukaryota</taxon>
        <taxon>Viridiplantae</taxon>
        <taxon>Streptophyta</taxon>
        <taxon>Embryophyta</taxon>
        <taxon>Tracheophyta</taxon>
        <taxon>Spermatophyta</taxon>
        <taxon>Magnoliopsida</taxon>
        <taxon>Liliopsida</taxon>
        <taxon>Poales</taxon>
        <taxon>Poaceae</taxon>
        <taxon>PACMAD clade</taxon>
        <taxon>Arundinoideae</taxon>
        <taxon>Arundineae</taxon>
        <taxon>Arundo</taxon>
    </lineage>
</organism>
<sequence length="17" mass="1963">MSVNSTYKSMRPMKCEA</sequence>